<evidence type="ECO:0000256" key="8">
    <source>
        <dbReference type="ARBA" id="ARBA00023157"/>
    </source>
</evidence>
<comment type="caution">
    <text evidence="14">The sequence shown here is derived from an EMBL/GenBank/DDBJ whole genome shotgun (WGS) entry which is preliminary data.</text>
</comment>
<evidence type="ECO:0000256" key="6">
    <source>
        <dbReference type="ARBA" id="ARBA00022734"/>
    </source>
</evidence>
<evidence type="ECO:0000259" key="13">
    <source>
        <dbReference type="SMART" id="SM00458"/>
    </source>
</evidence>
<evidence type="ECO:0000313" key="15">
    <source>
        <dbReference type="Proteomes" id="UP000295444"/>
    </source>
</evidence>
<dbReference type="InterPro" id="IPR000772">
    <property type="entry name" value="Ricin_B_lectin"/>
</dbReference>
<dbReference type="SUPFAM" id="SSF50370">
    <property type="entry name" value="Ricin B-like lectins"/>
    <property type="match status" value="1"/>
</dbReference>
<evidence type="ECO:0000256" key="7">
    <source>
        <dbReference type="ARBA" id="ARBA00022801"/>
    </source>
</evidence>
<feature type="signal peptide" evidence="12">
    <location>
        <begin position="1"/>
        <end position="24"/>
    </location>
</feature>
<dbReference type="SMART" id="SM00458">
    <property type="entry name" value="RICIN"/>
    <property type="match status" value="1"/>
</dbReference>
<dbReference type="PANTHER" id="PTHR11452">
    <property type="entry name" value="ALPHA-GALACTOSIDASE/ALPHA-N-ACETYLGALACTOSAMINIDASE"/>
    <property type="match status" value="1"/>
</dbReference>
<dbReference type="Gene3D" id="3.20.20.70">
    <property type="entry name" value="Aldolase class I"/>
    <property type="match status" value="1"/>
</dbReference>
<dbReference type="InterPro" id="IPR041233">
    <property type="entry name" value="Melibiase_C"/>
</dbReference>
<keyword evidence="15" id="KW-1185">Reference proteome</keyword>
<dbReference type="FunFam" id="3.20.20.70:FF:000177">
    <property type="entry name" value="Alpha-galactosidase"/>
    <property type="match status" value="1"/>
</dbReference>
<dbReference type="GO" id="GO:0005975">
    <property type="term" value="P:carbohydrate metabolic process"/>
    <property type="evidence" value="ECO:0007669"/>
    <property type="project" value="InterPro"/>
</dbReference>
<dbReference type="OrthoDB" id="9807519at2"/>
<dbReference type="Pfam" id="PF16499">
    <property type="entry name" value="Melibiase_2"/>
    <property type="match status" value="1"/>
</dbReference>
<comment type="subcellular location">
    <subcellularLocation>
        <location evidence="2">Secreted</location>
    </subcellularLocation>
</comment>
<sequence>MRVLPILAGLLLLPALLVTPEAVAATPSADNGDNLAPTPPMGFNNWARYECGVSEDVMVPNADALVSSGLAAKGYDTVTVDDCWMTHSRDAAGNLVADTVKFPHGMKWLGDHLHAEGLKFGIYEDAGTSTCGGYPGSMGHFTQDANLFAAWGVDYLKLDGCNVPTAQGKTKEQTYRDLYAQQSAALAASGRRIAFSESAPAYFCCQNPDWYRTLSWLPQYGQLWREGWDIAVHGSTNRWGSVMTNYSYNVPLQRYAGPNHWNDPDFLITGDALTADESRSQMALWAMMSAPLILSVDVPAMDATSLATAGNRDLIALDKDPLGKQAARVSTSGTAEVLVKPLANGDRAVALLNRGAATATLTTSTTAIGITGTCTSSVKNLWTGATSTTTGALSAAVPAHGTAVFRVTKGAGCGVTPTGQIEGIGGKCVDDTNSGTADGTAIVLYGCTGNANQRWAVGTDATLRTLGKCLTASGTADGSAAVLSTCTGSTAQKWTYQQSGALVNGASGTCLDAYGGSSADLTKLVVWPCGSFQVNQTWSLPV</sequence>
<dbReference type="GO" id="GO:0030246">
    <property type="term" value="F:carbohydrate binding"/>
    <property type="evidence" value="ECO:0007669"/>
    <property type="project" value="UniProtKB-KW"/>
</dbReference>
<dbReference type="RefSeq" id="WP_133852740.1">
    <property type="nucleotide sequence ID" value="NZ_SNXZ01000006.1"/>
</dbReference>
<dbReference type="PRINTS" id="PR00740">
    <property type="entry name" value="GLHYDRLASE27"/>
</dbReference>
<organism evidence="14 15">
    <name type="scientific">Labedaea rhizosphaerae</name>
    <dbReference type="NCBI Taxonomy" id="598644"/>
    <lineage>
        <taxon>Bacteria</taxon>
        <taxon>Bacillati</taxon>
        <taxon>Actinomycetota</taxon>
        <taxon>Actinomycetes</taxon>
        <taxon>Pseudonocardiales</taxon>
        <taxon>Pseudonocardiaceae</taxon>
        <taxon>Labedaea</taxon>
    </lineage>
</organism>
<dbReference type="Proteomes" id="UP000295444">
    <property type="component" value="Unassembled WGS sequence"/>
</dbReference>
<dbReference type="EC" id="3.2.1.22" evidence="11"/>
<evidence type="ECO:0000256" key="11">
    <source>
        <dbReference type="RuleBase" id="RU361168"/>
    </source>
</evidence>
<comment type="function">
    <text evidence="1">Hydrolyzes a variety of simple alpha-D-galactoside as well as more complex molecules such as oligosaccharides and polysaccharides.</text>
</comment>
<dbReference type="Pfam" id="PF17801">
    <property type="entry name" value="Melibiase_C"/>
    <property type="match status" value="1"/>
</dbReference>
<proteinExistence type="inferred from homology"/>
<dbReference type="Gene3D" id="2.80.10.50">
    <property type="match status" value="2"/>
</dbReference>
<dbReference type="PANTHER" id="PTHR11452:SF91">
    <property type="entry name" value="ALPHA-GALACTOSIDASE A-RELATED"/>
    <property type="match status" value="1"/>
</dbReference>
<evidence type="ECO:0000256" key="9">
    <source>
        <dbReference type="ARBA" id="ARBA00023180"/>
    </source>
</evidence>
<dbReference type="InterPro" id="IPR013780">
    <property type="entry name" value="Glyco_hydro_b"/>
</dbReference>
<evidence type="ECO:0000256" key="3">
    <source>
        <dbReference type="ARBA" id="ARBA00009743"/>
    </source>
</evidence>
<dbReference type="AlphaFoldDB" id="A0A4R6S4R6"/>
<dbReference type="GO" id="GO:0004557">
    <property type="term" value="F:alpha-galactosidase activity"/>
    <property type="evidence" value="ECO:0007669"/>
    <property type="project" value="UniProtKB-EC"/>
</dbReference>
<dbReference type="InterPro" id="IPR017853">
    <property type="entry name" value="GH"/>
</dbReference>
<evidence type="ECO:0000256" key="12">
    <source>
        <dbReference type="SAM" id="SignalP"/>
    </source>
</evidence>
<evidence type="ECO:0000256" key="2">
    <source>
        <dbReference type="ARBA" id="ARBA00004613"/>
    </source>
</evidence>
<evidence type="ECO:0000313" key="14">
    <source>
        <dbReference type="EMBL" id="TDP93725.1"/>
    </source>
</evidence>
<dbReference type="EMBL" id="SNXZ01000006">
    <property type="protein sequence ID" value="TDP93725.1"/>
    <property type="molecule type" value="Genomic_DNA"/>
</dbReference>
<reference evidence="14 15" key="1">
    <citation type="submission" date="2019-03" db="EMBL/GenBank/DDBJ databases">
        <title>Genomic Encyclopedia of Type Strains, Phase IV (KMG-IV): sequencing the most valuable type-strain genomes for metagenomic binning, comparative biology and taxonomic classification.</title>
        <authorList>
            <person name="Goeker M."/>
        </authorList>
    </citation>
    <scope>NUCLEOTIDE SEQUENCE [LARGE SCALE GENOMIC DNA]</scope>
    <source>
        <strain evidence="14 15">DSM 45361</strain>
    </source>
</reference>
<dbReference type="PROSITE" id="PS00512">
    <property type="entry name" value="ALPHA_GALACTOSIDASE"/>
    <property type="match status" value="1"/>
</dbReference>
<keyword evidence="9" id="KW-0325">Glycoprotein</keyword>
<dbReference type="PROSITE" id="PS50231">
    <property type="entry name" value="RICIN_B_LECTIN"/>
    <property type="match status" value="1"/>
</dbReference>
<protein>
    <recommendedName>
        <fullName evidence="11">Alpha-galactosidase</fullName>
        <ecNumber evidence="11">3.2.1.22</ecNumber>
    </recommendedName>
    <alternativeName>
        <fullName evidence="11">Melibiase</fullName>
    </alternativeName>
</protein>
<accession>A0A4R6S4R6</accession>
<keyword evidence="4" id="KW-0964">Secreted</keyword>
<dbReference type="GO" id="GO:0005576">
    <property type="term" value="C:extracellular region"/>
    <property type="evidence" value="ECO:0007669"/>
    <property type="project" value="UniProtKB-SubCell"/>
</dbReference>
<keyword evidence="5 12" id="KW-0732">Signal</keyword>
<keyword evidence="7 11" id="KW-0378">Hydrolase</keyword>
<keyword evidence="8 11" id="KW-1015">Disulfide bond</keyword>
<dbReference type="InterPro" id="IPR002241">
    <property type="entry name" value="Glyco_hydro_27"/>
</dbReference>
<dbReference type="Pfam" id="PF00652">
    <property type="entry name" value="Ricin_B_lectin"/>
    <property type="match status" value="1"/>
</dbReference>
<keyword evidence="10 11" id="KW-0326">Glycosidase</keyword>
<evidence type="ECO:0000256" key="1">
    <source>
        <dbReference type="ARBA" id="ARBA00003969"/>
    </source>
</evidence>
<feature type="domain" description="Ricin B lectin" evidence="13">
    <location>
        <begin position="416"/>
        <end position="541"/>
    </location>
</feature>
<dbReference type="InterPro" id="IPR000111">
    <property type="entry name" value="Glyco_hydro_27/36_CS"/>
</dbReference>
<evidence type="ECO:0000256" key="10">
    <source>
        <dbReference type="ARBA" id="ARBA00023295"/>
    </source>
</evidence>
<comment type="catalytic activity">
    <reaction evidence="11">
        <text>Hydrolysis of terminal, non-reducing alpha-D-galactose residues in alpha-D-galactosides, including galactose oligosaccharides, galactomannans and galactolipids.</text>
        <dbReference type="EC" id="3.2.1.22"/>
    </reaction>
</comment>
<evidence type="ECO:0000256" key="5">
    <source>
        <dbReference type="ARBA" id="ARBA00022729"/>
    </source>
</evidence>
<dbReference type="SUPFAM" id="SSF51011">
    <property type="entry name" value="Glycosyl hydrolase domain"/>
    <property type="match status" value="1"/>
</dbReference>
<dbReference type="CDD" id="cd14792">
    <property type="entry name" value="GH27"/>
    <property type="match status" value="1"/>
</dbReference>
<name>A0A4R6S4R6_LABRH</name>
<evidence type="ECO:0000256" key="4">
    <source>
        <dbReference type="ARBA" id="ARBA00022525"/>
    </source>
</evidence>
<dbReference type="SUPFAM" id="SSF51445">
    <property type="entry name" value="(Trans)glycosidases"/>
    <property type="match status" value="1"/>
</dbReference>
<feature type="chain" id="PRO_5020407106" description="Alpha-galactosidase" evidence="12">
    <location>
        <begin position="25"/>
        <end position="542"/>
    </location>
</feature>
<gene>
    <name evidence="14" type="ORF">EV186_106119</name>
</gene>
<dbReference type="InterPro" id="IPR035992">
    <property type="entry name" value="Ricin_B-like_lectins"/>
</dbReference>
<dbReference type="InterPro" id="IPR013785">
    <property type="entry name" value="Aldolase_TIM"/>
</dbReference>
<keyword evidence="6" id="KW-0430">Lectin</keyword>
<comment type="similarity">
    <text evidence="3 11">Belongs to the glycosyl hydrolase 27 family.</text>
</comment>
<dbReference type="Gene3D" id="2.60.40.1180">
    <property type="entry name" value="Golgi alpha-mannosidase II"/>
    <property type="match status" value="1"/>
</dbReference>